<name>A0AC35GL95_9BILA</name>
<sequence length="555" mass="61828">MSEVEKIRSAEKEADLDRKIQEIRLRNEQLEERHKIVTEEAKQNGVPKSFQKATVNNGGGQHKSGSNHTNLKTSETIPSAKKGNGIGELKGNQWSREWDRGKTSAEDWKMNVPEVGDHGNSYFKTDSSNGTSSSTRGGNRRDSGGRGGGAIQHQHQQQRGRRGGAQGASKPQQSPHNPGFFHDDRFDAPKTDENGINDPAPQKTNDGKQQTEGHKKFPPRNNNPRKPATMNKSFENDKNQNDSNKPNMNVSNGFGQRQDRRGGGTQHPSRNNLNNQHSRRGALTGGASGVRHPPQQQNGVNGINGNQNGSKDFEIQRKSAPKIDGNKTQNVKDPNFDKQRSVPSNRGRYFKSFGKPSNYSNPRQNKVSSQKPKPTNNNNNNSNNNGISKPQNPKLDKDGQAVKRLIDNIIDQVVRHERKEQKKNGEGEGEEENDVKQENQNNGISESENHGNENSNEEKKNEEKSEEKEKPENVEKEEKKEESLNENENNQSENRVESNNAESSAPEGNNNESKPAKTASAESKEDESHAENVQEQKSEEQPKTAETHSENQPKP</sequence>
<proteinExistence type="predicted"/>
<dbReference type="WBParaSite" id="PS1159_v2.g6365.t1">
    <property type="protein sequence ID" value="PS1159_v2.g6365.t1"/>
    <property type="gene ID" value="PS1159_v2.g6365"/>
</dbReference>
<evidence type="ECO:0000313" key="1">
    <source>
        <dbReference type="Proteomes" id="UP000887580"/>
    </source>
</evidence>
<organism evidence="1 2">
    <name type="scientific">Panagrolaimus sp. PS1159</name>
    <dbReference type="NCBI Taxonomy" id="55785"/>
    <lineage>
        <taxon>Eukaryota</taxon>
        <taxon>Metazoa</taxon>
        <taxon>Ecdysozoa</taxon>
        <taxon>Nematoda</taxon>
        <taxon>Chromadorea</taxon>
        <taxon>Rhabditida</taxon>
        <taxon>Tylenchina</taxon>
        <taxon>Panagrolaimomorpha</taxon>
        <taxon>Panagrolaimoidea</taxon>
        <taxon>Panagrolaimidae</taxon>
        <taxon>Panagrolaimus</taxon>
    </lineage>
</organism>
<reference evidence="2" key="1">
    <citation type="submission" date="2022-11" db="UniProtKB">
        <authorList>
            <consortium name="WormBaseParasite"/>
        </authorList>
    </citation>
    <scope>IDENTIFICATION</scope>
</reference>
<evidence type="ECO:0000313" key="2">
    <source>
        <dbReference type="WBParaSite" id="PS1159_v2.g6365.t1"/>
    </source>
</evidence>
<protein>
    <submittedName>
        <fullName evidence="2">Uncharacterized protein</fullName>
    </submittedName>
</protein>
<accession>A0AC35GL95</accession>
<dbReference type="Proteomes" id="UP000887580">
    <property type="component" value="Unplaced"/>
</dbReference>